<comment type="cofactor">
    <cofactor evidence="1">
        <name>pantetheine 4'-phosphate</name>
        <dbReference type="ChEBI" id="CHEBI:47942"/>
    </cofactor>
</comment>
<keyword evidence="4" id="KW-0597">Phosphoprotein</keyword>
<dbReference type="InterPro" id="IPR006162">
    <property type="entry name" value="Ppantetheine_attach_site"/>
</dbReference>
<dbReference type="PROSITE" id="PS00012">
    <property type="entry name" value="PHOSPHOPANTETHEINE"/>
    <property type="match status" value="1"/>
</dbReference>
<dbReference type="InterPro" id="IPR009081">
    <property type="entry name" value="PP-bd_ACP"/>
</dbReference>
<comment type="caution">
    <text evidence="6">The sequence shown here is derived from an EMBL/GenBank/DDBJ whole genome shotgun (WGS) entry which is preliminary data.</text>
</comment>
<dbReference type="FunFam" id="3.30.300.30:FF:000010">
    <property type="entry name" value="Enterobactin synthetase component F"/>
    <property type="match status" value="1"/>
</dbReference>
<dbReference type="GO" id="GO:0031177">
    <property type="term" value="F:phosphopantetheine binding"/>
    <property type="evidence" value="ECO:0007669"/>
    <property type="project" value="TreeGrafter"/>
</dbReference>
<feature type="domain" description="Carrier" evidence="5">
    <location>
        <begin position="1057"/>
        <end position="1131"/>
    </location>
</feature>
<evidence type="ECO:0000256" key="4">
    <source>
        <dbReference type="ARBA" id="ARBA00022553"/>
    </source>
</evidence>
<gene>
    <name evidence="6" type="ORF">KVP70_32855</name>
</gene>
<dbReference type="Pfam" id="PF00501">
    <property type="entry name" value="AMP-binding"/>
    <property type="match status" value="2"/>
</dbReference>
<dbReference type="InterPro" id="IPR025110">
    <property type="entry name" value="AMP-bd_C"/>
</dbReference>
<dbReference type="CDD" id="cd17646">
    <property type="entry name" value="A_NRPS_AB3403-like"/>
    <property type="match status" value="1"/>
</dbReference>
<dbReference type="RefSeq" id="WP_217946632.1">
    <property type="nucleotide sequence ID" value="NZ_JAHTGR010000057.1"/>
</dbReference>
<dbReference type="GO" id="GO:0003824">
    <property type="term" value="F:catalytic activity"/>
    <property type="evidence" value="ECO:0007669"/>
    <property type="project" value="InterPro"/>
</dbReference>
<dbReference type="EMBL" id="JAHTGR010000057">
    <property type="protein sequence ID" value="MBV6325705.1"/>
    <property type="molecule type" value="Genomic_DNA"/>
</dbReference>
<dbReference type="PROSITE" id="PS50075">
    <property type="entry name" value="CARRIER"/>
    <property type="match status" value="1"/>
</dbReference>
<dbReference type="InterPro" id="IPR001242">
    <property type="entry name" value="Condensation_dom"/>
</dbReference>
<dbReference type="FunFam" id="3.40.50.12780:FF:000012">
    <property type="entry name" value="Non-ribosomal peptide synthetase"/>
    <property type="match status" value="1"/>
</dbReference>
<dbReference type="PANTHER" id="PTHR45527">
    <property type="entry name" value="NONRIBOSOMAL PEPTIDE SYNTHETASE"/>
    <property type="match status" value="1"/>
</dbReference>
<name>A0AA41LBV2_9BURK</name>
<dbReference type="GO" id="GO:0005737">
    <property type="term" value="C:cytoplasm"/>
    <property type="evidence" value="ECO:0007669"/>
    <property type="project" value="TreeGrafter"/>
</dbReference>
<reference evidence="6" key="1">
    <citation type="submission" date="2021-07" db="EMBL/GenBank/DDBJ databases">
        <title>Characterization of violacein-producing bacteria and related species.</title>
        <authorList>
            <person name="Wilson H.S."/>
            <person name="De Leon M.E."/>
        </authorList>
    </citation>
    <scope>NUCLEOTIDE SEQUENCE</scope>
    <source>
        <strain evidence="6">HSC-15S17</strain>
    </source>
</reference>
<dbReference type="GO" id="GO:0043041">
    <property type="term" value="P:amino acid activation for nonribosomal peptide biosynthetic process"/>
    <property type="evidence" value="ECO:0007669"/>
    <property type="project" value="TreeGrafter"/>
</dbReference>
<dbReference type="Proteomes" id="UP001155901">
    <property type="component" value="Unassembled WGS sequence"/>
</dbReference>
<dbReference type="Pfam" id="PF00668">
    <property type="entry name" value="Condensation"/>
    <property type="match status" value="2"/>
</dbReference>
<dbReference type="FunFam" id="2.30.38.10:FF:000001">
    <property type="entry name" value="Non-ribosomal peptide synthetase PvdI"/>
    <property type="match status" value="1"/>
</dbReference>
<evidence type="ECO:0000256" key="3">
    <source>
        <dbReference type="ARBA" id="ARBA00022450"/>
    </source>
</evidence>
<feature type="non-terminal residue" evidence="6">
    <location>
        <position position="1749"/>
    </location>
</feature>
<dbReference type="InterPro" id="IPR010071">
    <property type="entry name" value="AA_adenyl_dom"/>
</dbReference>
<dbReference type="Pfam" id="PF00550">
    <property type="entry name" value="PP-binding"/>
    <property type="match status" value="2"/>
</dbReference>
<accession>A0AA41LBV2</accession>
<dbReference type="Pfam" id="PF13193">
    <property type="entry name" value="AMP-binding_C"/>
    <property type="match status" value="1"/>
</dbReference>
<dbReference type="InterPro" id="IPR020845">
    <property type="entry name" value="AMP-binding_CS"/>
</dbReference>
<dbReference type="CDD" id="cd19544">
    <property type="entry name" value="E-C_NRPS"/>
    <property type="match status" value="2"/>
</dbReference>
<dbReference type="PROSITE" id="PS00455">
    <property type="entry name" value="AMP_BINDING"/>
    <property type="match status" value="1"/>
</dbReference>
<dbReference type="FunFam" id="3.40.50.980:FF:000002">
    <property type="entry name" value="Enterobactin synthetase component F"/>
    <property type="match status" value="1"/>
</dbReference>
<dbReference type="PANTHER" id="PTHR45527:SF1">
    <property type="entry name" value="FATTY ACID SYNTHASE"/>
    <property type="match status" value="1"/>
</dbReference>
<dbReference type="GO" id="GO:0044550">
    <property type="term" value="P:secondary metabolite biosynthetic process"/>
    <property type="evidence" value="ECO:0007669"/>
    <property type="project" value="UniProtKB-ARBA"/>
</dbReference>
<evidence type="ECO:0000313" key="6">
    <source>
        <dbReference type="EMBL" id="MBV6325705.1"/>
    </source>
</evidence>
<evidence type="ECO:0000313" key="7">
    <source>
        <dbReference type="Proteomes" id="UP001155901"/>
    </source>
</evidence>
<organism evidence="6 7">
    <name type="scientific">Duganella violaceipulchra</name>
    <dbReference type="NCBI Taxonomy" id="2849652"/>
    <lineage>
        <taxon>Bacteria</taxon>
        <taxon>Pseudomonadati</taxon>
        <taxon>Pseudomonadota</taxon>
        <taxon>Betaproteobacteria</taxon>
        <taxon>Burkholderiales</taxon>
        <taxon>Oxalobacteraceae</taxon>
        <taxon>Telluria group</taxon>
        <taxon>Duganella</taxon>
    </lineage>
</organism>
<dbReference type="FunFam" id="1.10.1200.10:FF:000005">
    <property type="entry name" value="Nonribosomal peptide synthetase 1"/>
    <property type="match status" value="1"/>
</dbReference>
<dbReference type="NCBIfam" id="TIGR01733">
    <property type="entry name" value="AA-adenyl-dom"/>
    <property type="match status" value="1"/>
</dbReference>
<dbReference type="InterPro" id="IPR000873">
    <property type="entry name" value="AMP-dep_synth/lig_dom"/>
</dbReference>
<sequence length="1749" mass="188007">LGGHSLLAVALIERMRRAGVQTDVRALFGTPTIAALAAGGGAVDVVVPANGIVDGCAAITPDMLPLVQLSQQEIDGIVAAVPGGGANIQDIYPLAPLQEGILFHHMMQGEGDAYIMPTLIEFDTRVRLDGFLGSLQTVIDRHDILRTAVLWEGLAEPVQVVLRSARMLVEEIVLAPADGEIAAQLGDRYDPHHYRIDVRQAPLLRAFLCEDRANGRWLLQLLTHHLAIDHTTLEILVEEIRTIQLGREAELPRALPFRNFIAQARLGVSRAEHEAFFTQMLSDIDEPSAPYGLLDVRGDGSRINEAVLRMPTDLAGRLRAQARAQGVSAASLMHLAWAQVLARLSGRRDVVFGTVLFGRMQGGAGSDRVLGMFINTLPLRISVDSQSVGQSVQVVHALLTQLLRHEHASLALAQRCSGVAAQTPLFSSLLNYRHSATAIGGTEQQSSSGWDGVEIVGQEERTNYPLTLSVDDLGEDFVLTVQVDQSISAERVGAYVQEALAQLVNALETRPAAALDALNVLPQDELRLMLEQWNATDAAREPELCLHELFERQAAASPEAVAVNDERDSLSYRQLNERANQLAHHLAALGVAPDVRVAVCAERGVGMVVALLAILKAGGCYVPLDPDYPHERLAYMLADSAPLAVLLDGAGRQALDGIGGDAPRIDLEAQDGPWRAQAVHNLARGALTPSHLAYVIYTSGSTGQPKGAMNAHAGVVNRIVWMQQAYALSARDVVLQKTPFSFDVSVWEFFWPLSCGARLVMARAQGHKDPAYLSETIEREGVTTLHFVPSMLQVFLEHGRLNACGSVTRVVCSGEALPAALAQRLHGGLPGAQLYNLYGPTEAAVDVTAWTSVAGDTRAMVPIGRPIANTRIYLLDEAMRPVPLGVAGELYIGGVQVGRGYLHRPELTAQRFVADPFAGVAEAKLYKTGDLARFLDDGNIEYLGRNDFQVKLRGFRIELGEIEAALAACAGVREAVVLAREDQPGDQRLVAYVAAQDGMELDIAALRAQLGRTLSEFMVPGAFVVLDELPLTPNGKLDRKALPAPDGEAYAARGYQAPQGETETTLAAIWAELLKLERVGRHDNFFELGGHSLLAVALIERMRRAGVQTDVRALFGTPTIAALAVGGGAGDVVVPANGIVDGCAAITPDMLPLVQLSQREIDGIVATVPGGAANIQDIYPLAPLQEGILFHHMMQGEGDAYIMPTLIEFDTRVRLDGFLGSLQTVIDRHDILRTAVLWEGLAEPVQVVLRSARMLVEEIVLAPADGEIAAQLGDRYDPHHYRIDVRQAPLLRAFLCEDRANGRWLLQLLTHHLAIDHTTLEILVEEIRTIQLGREAELPRALPFRNFIAQARLGVSRAEHEAFFTQMLSDIDEPTLPYGLLDVRGDGSRSGESRQLLPAELALQLRAQARAHGVSAASLMHLAWAQVLARLSGRQDVVFGTVLFGRMQGGAGSDRVLGMFINTLPVRISTGAGSVAQGLRGAHTMLTQLLRHEHASLALAQRCSGVAAQTPLFSSLLNYRHSAAAVAGAEQPAGSGWEGVEIVGGEEHNNYPLSLSVDDLGEGFMLTAQADQSVSPARVCSYMQTALESLVALLETAPETPLAAVDVLADAERDQVLYGWNASDAAYPSELGVHQVFEQQVALRPQAVALVHDQKTLSYAALNAQANRLAHHLIAQGIGAGDCVATCLERSAGLVIAQLAILKAGATYVPLDAVLPPARQAAMLADCGARLVLAARTLALPAALPQLLL</sequence>
<feature type="non-terminal residue" evidence="6">
    <location>
        <position position="1"/>
    </location>
</feature>
<keyword evidence="3" id="KW-0596">Phosphopantetheine</keyword>
<proteinExistence type="inferred from homology"/>
<dbReference type="FunFam" id="3.40.50.980:FF:000001">
    <property type="entry name" value="Non-ribosomal peptide synthetase"/>
    <property type="match status" value="1"/>
</dbReference>
<evidence type="ECO:0000256" key="1">
    <source>
        <dbReference type="ARBA" id="ARBA00001957"/>
    </source>
</evidence>
<evidence type="ECO:0000259" key="5">
    <source>
        <dbReference type="PROSITE" id="PS50075"/>
    </source>
</evidence>
<comment type="similarity">
    <text evidence="2">Belongs to the ATP-dependent AMP-binding enzyme family.</text>
</comment>
<protein>
    <submittedName>
        <fullName evidence="6">Amino acid adenylation domain-containing protein</fullName>
    </submittedName>
</protein>
<evidence type="ECO:0000256" key="2">
    <source>
        <dbReference type="ARBA" id="ARBA00006432"/>
    </source>
</evidence>